<feature type="region of interest" description="Disordered" evidence="1">
    <location>
        <begin position="367"/>
        <end position="474"/>
    </location>
</feature>
<dbReference type="PANTHER" id="PTHR46535">
    <property type="entry name" value="NEDD4-BINDING PROTEIN 2"/>
    <property type="match status" value="1"/>
</dbReference>
<dbReference type="EMBL" id="JABCKV010000091">
    <property type="protein sequence ID" value="KAG5643894.1"/>
    <property type="molecule type" value="Genomic_DNA"/>
</dbReference>
<dbReference type="InterPro" id="IPR052772">
    <property type="entry name" value="Endo/PolyKinase_Domain-Protein"/>
</dbReference>
<feature type="region of interest" description="Disordered" evidence="1">
    <location>
        <begin position="73"/>
        <end position="105"/>
    </location>
</feature>
<feature type="non-terminal residue" evidence="3">
    <location>
        <position position="564"/>
    </location>
</feature>
<dbReference type="GO" id="GO:0004519">
    <property type="term" value="F:endonuclease activity"/>
    <property type="evidence" value="ECO:0007669"/>
    <property type="project" value="TreeGrafter"/>
</dbReference>
<proteinExistence type="predicted"/>
<evidence type="ECO:0000313" key="3">
    <source>
        <dbReference type="EMBL" id="KAG5643894.1"/>
    </source>
</evidence>
<reference evidence="3" key="2">
    <citation type="submission" date="2021-10" db="EMBL/GenBank/DDBJ databases">
        <title>Phylogenomics reveals ancestral predisposition of the termite-cultivated fungus Termitomyces towards a domesticated lifestyle.</title>
        <authorList>
            <person name="Auxier B."/>
            <person name="Grum-Grzhimaylo A."/>
            <person name="Cardenas M.E."/>
            <person name="Lodge J.D."/>
            <person name="Laessoe T."/>
            <person name="Pedersen O."/>
            <person name="Smith M.E."/>
            <person name="Kuyper T.W."/>
            <person name="Franco-Molano E.A."/>
            <person name="Baroni T.J."/>
            <person name="Aanen D.K."/>
        </authorList>
    </citation>
    <scope>NUCLEOTIDE SEQUENCE</scope>
    <source>
        <strain evidence="3">AP01</strain>
        <tissue evidence="3">Mycelium</tissue>
    </source>
</reference>
<dbReference type="GO" id="GO:0005634">
    <property type="term" value="C:nucleus"/>
    <property type="evidence" value="ECO:0007669"/>
    <property type="project" value="TreeGrafter"/>
</dbReference>
<dbReference type="Pfam" id="PF08590">
    <property type="entry name" value="DUF1771"/>
    <property type="match status" value="1"/>
</dbReference>
<feature type="region of interest" description="Disordered" evidence="1">
    <location>
        <begin position="215"/>
        <end position="238"/>
    </location>
</feature>
<reference evidence="3" key="1">
    <citation type="submission" date="2020-07" db="EMBL/GenBank/DDBJ databases">
        <authorList>
            <person name="Nieuwenhuis M."/>
            <person name="Van De Peppel L.J.J."/>
        </authorList>
    </citation>
    <scope>NUCLEOTIDE SEQUENCE</scope>
    <source>
        <strain evidence="3">AP01</strain>
        <tissue evidence="3">Mycelium</tissue>
    </source>
</reference>
<feature type="compositionally biased region" description="Low complexity" evidence="1">
    <location>
        <begin position="94"/>
        <end position="105"/>
    </location>
</feature>
<accession>A0A9P7G6N3</accession>
<feature type="domain" description="DUF1771" evidence="2">
    <location>
        <begin position="461"/>
        <end position="531"/>
    </location>
</feature>
<comment type="caution">
    <text evidence="3">The sequence shown here is derived from an EMBL/GenBank/DDBJ whole genome shotgun (WGS) entry which is preliminary data.</text>
</comment>
<keyword evidence="4" id="KW-1185">Reference proteome</keyword>
<evidence type="ECO:0000313" key="4">
    <source>
        <dbReference type="Proteomes" id="UP000775547"/>
    </source>
</evidence>
<gene>
    <name evidence="3" type="ORF">DXG03_009524</name>
</gene>
<feature type="compositionally biased region" description="Polar residues" evidence="1">
    <location>
        <begin position="403"/>
        <end position="423"/>
    </location>
</feature>
<dbReference type="SMART" id="SM01162">
    <property type="entry name" value="DUF1771"/>
    <property type="match status" value="1"/>
</dbReference>
<feature type="compositionally biased region" description="Basic and acidic residues" evidence="1">
    <location>
        <begin position="463"/>
        <end position="474"/>
    </location>
</feature>
<dbReference type="AlphaFoldDB" id="A0A9P7G6N3"/>
<sequence length="564" mass="62009">MSLNTTLFDSLQREFCPPLDSSLLAALLAELESDEQGNVLEPTTRQIDDLRATLRELSSQADESQLCEFSDFQLTSPTDDTSSTPEFYHGNTATSSSVNSDTSDSSQVSFSSPLGFLQAALPHIPTQTLSLALENVDTDETDMWDIVANILTAESIREMEERGLDGLDEEGLDRTIRQGHVEWKTAEVRKKVSGKGRHGKQKPTRGKTITLGDVRQQQRVMKRSNSDPTRPAAAPDPWTQLSSLSSHLATLLPPHSPSFFQSHFHTPSYATPYVALHACLSSISSSQPERSLDDYTDILFNLLDILLPIYGDLDSMQRSRLISDVEVSLQVTNGRGDDALDLANLLRDLDTDSTSYLEMGVYHVAAPRSPQVSSPPTPTLPTGPPPVQPPPQLRPKPKPPSTSANKPSPFQWQSIPQRRTPNNGPHPLAPFIPAYSRDVNGNKVKGAGNAYGQGGKGDIGELGEQRRRAGESMRKRNELLKQATRMWQKGNSRTHGGEVAFYFAERAREFQEMARTEALNAARKMVESKRLASNDPYSVDLHGTTASEAVVIVKEILQVLNTSA</sequence>
<organism evidence="3 4">
    <name type="scientific">Asterophora parasitica</name>
    <dbReference type="NCBI Taxonomy" id="117018"/>
    <lineage>
        <taxon>Eukaryota</taxon>
        <taxon>Fungi</taxon>
        <taxon>Dikarya</taxon>
        <taxon>Basidiomycota</taxon>
        <taxon>Agaricomycotina</taxon>
        <taxon>Agaricomycetes</taxon>
        <taxon>Agaricomycetidae</taxon>
        <taxon>Agaricales</taxon>
        <taxon>Tricholomatineae</taxon>
        <taxon>Lyophyllaceae</taxon>
        <taxon>Asterophora</taxon>
    </lineage>
</organism>
<feature type="compositionally biased region" description="Low complexity" evidence="1">
    <location>
        <begin position="75"/>
        <end position="85"/>
    </location>
</feature>
<dbReference type="Proteomes" id="UP000775547">
    <property type="component" value="Unassembled WGS sequence"/>
</dbReference>
<name>A0A9P7G6N3_9AGAR</name>
<dbReference type="InterPro" id="IPR013899">
    <property type="entry name" value="DUF1771"/>
</dbReference>
<evidence type="ECO:0000256" key="1">
    <source>
        <dbReference type="SAM" id="MobiDB-lite"/>
    </source>
</evidence>
<protein>
    <recommendedName>
        <fullName evidence="2">DUF1771 domain-containing protein</fullName>
    </recommendedName>
</protein>
<evidence type="ECO:0000259" key="2">
    <source>
        <dbReference type="SMART" id="SM01162"/>
    </source>
</evidence>
<dbReference type="PANTHER" id="PTHR46535:SF1">
    <property type="entry name" value="NEDD4-BINDING PROTEIN 2"/>
    <property type="match status" value="1"/>
</dbReference>
<feature type="compositionally biased region" description="Pro residues" evidence="1">
    <location>
        <begin position="373"/>
        <end position="400"/>
    </location>
</feature>
<dbReference type="OrthoDB" id="4080456at2759"/>